<reference evidence="1 2" key="1">
    <citation type="submission" date="2023-11" db="EMBL/GenBank/DDBJ databases">
        <title>A Novel Polar Bacteriovorax (B. antarcticus) Isolated from the Biocrust in Antarctica.</title>
        <authorList>
            <person name="Mun W."/>
            <person name="Choi S.Y."/>
            <person name="Mitchell R.J."/>
        </authorList>
    </citation>
    <scope>NUCLEOTIDE SEQUENCE [LARGE SCALE GENOMIC DNA]</scope>
    <source>
        <strain evidence="1 2">PP10</strain>
    </source>
</reference>
<sequence>MLLFLSLISASAFALPVYTVGVEDIDYMPIFSSTHNPENFKGYARDVLDRFAKSEKIEFRYVALPVKRFIYVYQSGKLDFAFPDNPNWNLPKKDNLNIIYSNPIITFQDAIFVRPEKLGLGIEKMKVLGTLKGFSAWKFQKYIDSGKMRVESTHAPESLIHMALLGRVDGINMAQQVARYHLKKIGNEKGLVPDPQLLPSQDSYYYFSTLHHPEIIKKLNLFLKKDAANIHELKNKYGL</sequence>
<organism evidence="1 2">
    <name type="scientific">Bacteriovorax antarcticus</name>
    <dbReference type="NCBI Taxonomy" id="3088717"/>
    <lineage>
        <taxon>Bacteria</taxon>
        <taxon>Pseudomonadati</taxon>
        <taxon>Bdellovibrionota</taxon>
        <taxon>Bacteriovoracia</taxon>
        <taxon>Bacteriovoracales</taxon>
        <taxon>Bacteriovoracaceae</taxon>
        <taxon>Bacteriovorax</taxon>
    </lineage>
</organism>
<dbReference type="Proteomes" id="UP001302274">
    <property type="component" value="Unassembled WGS sequence"/>
</dbReference>
<protein>
    <submittedName>
        <fullName evidence="1">Transporter substrate-binding domain-containing protein</fullName>
    </submittedName>
</protein>
<dbReference type="RefSeq" id="WP_323575638.1">
    <property type="nucleotide sequence ID" value="NZ_JAYGJQ010000001.1"/>
</dbReference>
<keyword evidence="2" id="KW-1185">Reference proteome</keyword>
<gene>
    <name evidence="1" type="ORF">SHI21_07270</name>
</gene>
<evidence type="ECO:0000313" key="1">
    <source>
        <dbReference type="EMBL" id="MEA9355993.1"/>
    </source>
</evidence>
<proteinExistence type="predicted"/>
<evidence type="ECO:0000313" key="2">
    <source>
        <dbReference type="Proteomes" id="UP001302274"/>
    </source>
</evidence>
<dbReference type="EMBL" id="JAYGJQ010000001">
    <property type="protein sequence ID" value="MEA9355993.1"/>
    <property type="molecule type" value="Genomic_DNA"/>
</dbReference>
<name>A0ABU5VSF6_9BACT</name>
<dbReference type="Gene3D" id="3.40.190.10">
    <property type="entry name" value="Periplasmic binding protein-like II"/>
    <property type="match status" value="2"/>
</dbReference>
<comment type="caution">
    <text evidence="1">The sequence shown here is derived from an EMBL/GenBank/DDBJ whole genome shotgun (WGS) entry which is preliminary data.</text>
</comment>
<dbReference type="SUPFAM" id="SSF53850">
    <property type="entry name" value="Periplasmic binding protein-like II"/>
    <property type="match status" value="1"/>
</dbReference>
<accession>A0ABU5VSF6</accession>